<proteinExistence type="predicted"/>
<dbReference type="AlphaFoldDB" id="A0A8S8ZQS2"/>
<accession>A0A8S8ZQS2</accession>
<evidence type="ECO:0000256" key="1">
    <source>
        <dbReference type="SAM" id="MobiDB-lite"/>
    </source>
</evidence>
<sequence length="103" mass="11165">MPQKIAFAQDVQLRPRARSEPLNQRSPTPFPGERPSSATTTSSNKMFSFRDGRGRNHSGASETSRGTSIFTSISGHSSSQSSGRLKRAWDKVLSRLGSGSKTP</sequence>
<organism evidence="2 3">
    <name type="scientific">Sordaria macrospora</name>
    <dbReference type="NCBI Taxonomy" id="5147"/>
    <lineage>
        <taxon>Eukaryota</taxon>
        <taxon>Fungi</taxon>
        <taxon>Dikarya</taxon>
        <taxon>Ascomycota</taxon>
        <taxon>Pezizomycotina</taxon>
        <taxon>Sordariomycetes</taxon>
        <taxon>Sordariomycetidae</taxon>
        <taxon>Sordariales</taxon>
        <taxon>Sordariaceae</taxon>
        <taxon>Sordaria</taxon>
    </lineage>
</organism>
<dbReference type="EMBL" id="NMPR01000069">
    <property type="protein sequence ID" value="KAA8631778.1"/>
    <property type="molecule type" value="Genomic_DNA"/>
</dbReference>
<feature type="compositionally biased region" description="Low complexity" evidence="1">
    <location>
        <begin position="66"/>
        <end position="83"/>
    </location>
</feature>
<gene>
    <name evidence="2" type="ORF">SMACR_01109</name>
</gene>
<protein>
    <submittedName>
        <fullName evidence="2">Uncharacterized protein</fullName>
    </submittedName>
</protein>
<evidence type="ECO:0000313" key="3">
    <source>
        <dbReference type="Proteomes" id="UP000433876"/>
    </source>
</evidence>
<dbReference type="Proteomes" id="UP000433876">
    <property type="component" value="Unassembled WGS sequence"/>
</dbReference>
<name>A0A8S8ZQS2_SORMA</name>
<evidence type="ECO:0000313" key="2">
    <source>
        <dbReference type="EMBL" id="KAA8631778.1"/>
    </source>
</evidence>
<comment type="caution">
    <text evidence="2">The sequence shown here is derived from an EMBL/GenBank/DDBJ whole genome shotgun (WGS) entry which is preliminary data.</text>
</comment>
<reference evidence="2 3" key="1">
    <citation type="submission" date="2017-07" db="EMBL/GenBank/DDBJ databases">
        <title>Genome sequence of the Sordaria macrospora wild type strain R19027.</title>
        <authorList>
            <person name="Nowrousian M."/>
            <person name="Teichert I."/>
            <person name="Kueck U."/>
        </authorList>
    </citation>
    <scope>NUCLEOTIDE SEQUENCE [LARGE SCALE GENOMIC DNA]</scope>
    <source>
        <strain evidence="2 3">R19027</strain>
        <tissue evidence="2">Mycelium</tissue>
    </source>
</reference>
<feature type="region of interest" description="Disordered" evidence="1">
    <location>
        <begin position="1"/>
        <end position="103"/>
    </location>
</feature>
<feature type="compositionally biased region" description="Polar residues" evidence="1">
    <location>
        <begin position="36"/>
        <end position="46"/>
    </location>
</feature>
<dbReference type="VEuPathDB" id="FungiDB:SMAC_01109"/>